<evidence type="ECO:0000256" key="1">
    <source>
        <dbReference type="SAM" id="MobiDB-lite"/>
    </source>
</evidence>
<feature type="region of interest" description="Disordered" evidence="1">
    <location>
        <begin position="273"/>
        <end position="298"/>
    </location>
</feature>
<dbReference type="InterPro" id="IPR027417">
    <property type="entry name" value="P-loop_NTPase"/>
</dbReference>
<dbReference type="Pfam" id="PF13614">
    <property type="entry name" value="AAA_31"/>
    <property type="match status" value="1"/>
</dbReference>
<dbReference type="InterPro" id="IPR025669">
    <property type="entry name" value="AAA_dom"/>
</dbReference>
<dbReference type="InterPro" id="IPR050678">
    <property type="entry name" value="DNA_Partitioning_ATPase"/>
</dbReference>
<keyword evidence="4" id="KW-1185">Reference proteome</keyword>
<evidence type="ECO:0000313" key="4">
    <source>
        <dbReference type="Proteomes" id="UP001597119"/>
    </source>
</evidence>
<dbReference type="Gene3D" id="3.40.50.300">
    <property type="entry name" value="P-loop containing nucleotide triphosphate hydrolases"/>
    <property type="match status" value="1"/>
</dbReference>
<reference evidence="3 4" key="1">
    <citation type="journal article" date="2019" name="Int. J. Syst. Evol. Microbiol.">
        <title>The Global Catalogue of Microorganisms (GCM) 10K type strain sequencing project: providing services to taxonomists for standard genome sequencing and annotation.</title>
        <authorList>
            <consortium name="The Broad Institute Genomics Platform"/>
            <consortium name="The Broad Institute Genome Sequencing Center for Infectious Disease"/>
            <person name="Wu L."/>
            <person name="Ma J."/>
        </authorList>
    </citation>
    <scope>NUCLEOTIDE SEQUENCE [LARGE SCALE GENOMIC DNA]</scope>
    <source>
        <strain evidence="3 4">CGMCC 1.12125</strain>
    </source>
</reference>
<dbReference type="PANTHER" id="PTHR13696">
    <property type="entry name" value="P-LOOP CONTAINING NUCLEOSIDE TRIPHOSPHATE HYDROLASE"/>
    <property type="match status" value="1"/>
</dbReference>
<protein>
    <submittedName>
        <fullName evidence="3">ParA family protein</fullName>
    </submittedName>
</protein>
<feature type="domain" description="AAA" evidence="2">
    <location>
        <begin position="5"/>
        <end position="186"/>
    </location>
</feature>
<dbReference type="SUPFAM" id="SSF52540">
    <property type="entry name" value="P-loop containing nucleoside triphosphate hydrolases"/>
    <property type="match status" value="1"/>
</dbReference>
<evidence type="ECO:0000313" key="3">
    <source>
        <dbReference type="EMBL" id="MFD1588485.1"/>
    </source>
</evidence>
<name>A0ABD6CE66_9EURY</name>
<dbReference type="RefSeq" id="WP_247382075.1">
    <property type="nucleotide sequence ID" value="NZ_JALLGV010000013.1"/>
</dbReference>
<dbReference type="CDD" id="cd02042">
    <property type="entry name" value="ParAB_family"/>
    <property type="match status" value="1"/>
</dbReference>
<evidence type="ECO:0000259" key="2">
    <source>
        <dbReference type="Pfam" id="PF13614"/>
    </source>
</evidence>
<gene>
    <name evidence="3" type="ORF">ACFR9U_16015</name>
</gene>
<comment type="caution">
    <text evidence="3">The sequence shown here is derived from an EMBL/GenBank/DDBJ whole genome shotgun (WGS) entry which is preliminary data.</text>
</comment>
<dbReference type="Proteomes" id="UP001597119">
    <property type="component" value="Unassembled WGS sequence"/>
</dbReference>
<dbReference type="AlphaFoldDB" id="A0ABD6CE66"/>
<organism evidence="3 4">
    <name type="scientific">Halorientalis brevis</name>
    <dbReference type="NCBI Taxonomy" id="1126241"/>
    <lineage>
        <taxon>Archaea</taxon>
        <taxon>Methanobacteriati</taxon>
        <taxon>Methanobacteriota</taxon>
        <taxon>Stenosarchaea group</taxon>
        <taxon>Halobacteria</taxon>
        <taxon>Halobacteriales</taxon>
        <taxon>Haloarculaceae</taxon>
        <taxon>Halorientalis</taxon>
    </lineage>
</organism>
<sequence length="298" mass="32910">MLSYAVYSEAGGVGKTTLSANLAVAHARAGLDVLVVPLDPQDGDLSHLLDVDQNRADSEIDTLVHHLVGRGIGDFTDLIQTAEQGVDIIPEHNRLEDLGETLRKEREARSDFGESFPMWTQLQRVLREAEIHKQYDVLIVDPPASSGPHLYNALDATRNLVLPVEPSGKGQASVDGLNDLVSNLEEQLEINIGVLAAVPNRFKGTTDQEEIVSEIEAQGFDVPVTMRDRTSLLEGCWKKKCSAFRYVQEHRDRQRDYELETIAKFDKLARHLESEGGLTAPNPPEPGELSQEETGVRA</sequence>
<accession>A0ABD6CE66</accession>
<dbReference type="PANTHER" id="PTHR13696:SF99">
    <property type="entry name" value="COBYRINIC ACID AC-DIAMIDE SYNTHASE"/>
    <property type="match status" value="1"/>
</dbReference>
<proteinExistence type="predicted"/>
<dbReference type="EMBL" id="JBHUDJ010000013">
    <property type="protein sequence ID" value="MFD1588485.1"/>
    <property type="molecule type" value="Genomic_DNA"/>
</dbReference>